<dbReference type="Gene3D" id="3.40.50.2300">
    <property type="match status" value="2"/>
</dbReference>
<dbReference type="PRINTS" id="PR00036">
    <property type="entry name" value="HTHLACI"/>
</dbReference>
<dbReference type="SUPFAM" id="SSF47413">
    <property type="entry name" value="lambda repressor-like DNA-binding domains"/>
    <property type="match status" value="1"/>
</dbReference>
<keyword evidence="5" id="KW-0472">Membrane</keyword>
<keyword evidence="1" id="KW-0805">Transcription regulation</keyword>
<evidence type="ECO:0000256" key="5">
    <source>
        <dbReference type="SAM" id="Phobius"/>
    </source>
</evidence>
<dbReference type="CDD" id="cd19977">
    <property type="entry name" value="PBP1_EndR-like"/>
    <property type="match status" value="1"/>
</dbReference>
<keyword evidence="2 7" id="KW-0238">DNA-binding</keyword>
<evidence type="ECO:0000313" key="8">
    <source>
        <dbReference type="Proteomes" id="UP000633619"/>
    </source>
</evidence>
<dbReference type="PANTHER" id="PTHR30146">
    <property type="entry name" value="LACI-RELATED TRANSCRIPTIONAL REPRESSOR"/>
    <property type="match status" value="1"/>
</dbReference>
<dbReference type="InterPro" id="IPR010982">
    <property type="entry name" value="Lambda_DNA-bd_dom_sf"/>
</dbReference>
<proteinExistence type="predicted"/>
<keyword evidence="8" id="KW-1185">Reference proteome</keyword>
<evidence type="ECO:0000256" key="4">
    <source>
        <dbReference type="SAM" id="MobiDB-lite"/>
    </source>
</evidence>
<dbReference type="InterPro" id="IPR028082">
    <property type="entry name" value="Peripla_BP_I"/>
</dbReference>
<organism evidence="7 8">
    <name type="scientific">Thermoactinomyces intermedius</name>
    <dbReference type="NCBI Taxonomy" id="2024"/>
    <lineage>
        <taxon>Bacteria</taxon>
        <taxon>Bacillati</taxon>
        <taxon>Bacillota</taxon>
        <taxon>Bacilli</taxon>
        <taxon>Bacillales</taxon>
        <taxon>Thermoactinomycetaceae</taxon>
        <taxon>Thermoactinomyces</taxon>
    </lineage>
</organism>
<dbReference type="Pfam" id="PF00532">
    <property type="entry name" value="Peripla_BP_1"/>
    <property type="match status" value="1"/>
</dbReference>
<evidence type="ECO:0000256" key="2">
    <source>
        <dbReference type="ARBA" id="ARBA00023125"/>
    </source>
</evidence>
<keyword evidence="3" id="KW-0804">Transcription</keyword>
<comment type="caution">
    <text evidence="7">The sequence shown here is derived from an EMBL/GenBank/DDBJ whole genome shotgun (WGS) entry which is preliminary data.</text>
</comment>
<dbReference type="GO" id="GO:0000976">
    <property type="term" value="F:transcription cis-regulatory region binding"/>
    <property type="evidence" value="ECO:0007669"/>
    <property type="project" value="TreeGrafter"/>
</dbReference>
<dbReference type="AlphaFoldDB" id="A0A8I1A6S0"/>
<dbReference type="EMBL" id="JAECVW010000001">
    <property type="protein sequence ID" value="MBH8593751.1"/>
    <property type="molecule type" value="Genomic_DNA"/>
</dbReference>
<feature type="domain" description="HTH lacI-type" evidence="6">
    <location>
        <begin position="4"/>
        <end position="59"/>
    </location>
</feature>
<evidence type="ECO:0000256" key="3">
    <source>
        <dbReference type="ARBA" id="ARBA00023163"/>
    </source>
</evidence>
<dbReference type="InterPro" id="IPR000843">
    <property type="entry name" value="HTH_LacI"/>
</dbReference>
<accession>A0A8I1A6S0</accession>
<dbReference type="Proteomes" id="UP000633619">
    <property type="component" value="Unassembled WGS sequence"/>
</dbReference>
<dbReference type="GO" id="GO:0003700">
    <property type="term" value="F:DNA-binding transcription factor activity"/>
    <property type="evidence" value="ECO:0007669"/>
    <property type="project" value="TreeGrafter"/>
</dbReference>
<keyword evidence="5" id="KW-0812">Transmembrane</keyword>
<dbReference type="PROSITE" id="PS00356">
    <property type="entry name" value="HTH_LACI_1"/>
    <property type="match status" value="1"/>
</dbReference>
<keyword evidence="5" id="KW-1133">Transmembrane helix</keyword>
<reference evidence="7 8" key="1">
    <citation type="submission" date="2020-12" db="EMBL/GenBank/DDBJ databases">
        <title>WGS of Thermoactinomyces spp.</title>
        <authorList>
            <person name="Cheng K."/>
        </authorList>
    </citation>
    <scope>NUCLEOTIDE SEQUENCE [LARGE SCALE GENOMIC DNA]</scope>
    <source>
        <strain evidence="8">CICC 10671\DSM 43846</strain>
    </source>
</reference>
<dbReference type="InterPro" id="IPR001761">
    <property type="entry name" value="Peripla_BP/Lac1_sug-bd_dom"/>
</dbReference>
<protein>
    <submittedName>
        <fullName evidence="7">LacI family DNA-binding transcriptional regulator</fullName>
    </submittedName>
</protein>
<sequence length="345" mass="38940">MKKVTMADVAKEAGVSKSTVSQFLNKRFEYMGENTKKRIEEAIEKLGYQPNFIARSLKQKRTSMIAIIVANILHYFSTGIIRAIEDFCRDHDLHAIVCNADDQPDQERRYIEMLRAKQVDGMIIFPTGKNRDLYEQMVREGYPVVFVDRQTGLDHAYSVVTDNAAATCQAIKQLIGQGHQRIAFVVQPLMVSTRKGRLEGYRKAMEDAGLPVDPDYIVESPVDEVKSRLESLFASKERPTALFAGNDRMFLAVMEFIKEKGLVLGEEVDLVVFDNIPFARLMDHPITFIEQPAAEMGRKAAELLFEQINGGKPEPEEYVFPSRMVQANPPAGPALPGNRVDPERK</sequence>
<evidence type="ECO:0000313" key="7">
    <source>
        <dbReference type="EMBL" id="MBH8593751.1"/>
    </source>
</evidence>
<dbReference type="RefSeq" id="WP_049720497.1">
    <property type="nucleotide sequence ID" value="NZ_JACEIR010000001.1"/>
</dbReference>
<dbReference type="PROSITE" id="PS50932">
    <property type="entry name" value="HTH_LACI_2"/>
    <property type="match status" value="1"/>
</dbReference>
<dbReference type="SUPFAM" id="SSF53822">
    <property type="entry name" value="Periplasmic binding protein-like I"/>
    <property type="match status" value="1"/>
</dbReference>
<evidence type="ECO:0000256" key="1">
    <source>
        <dbReference type="ARBA" id="ARBA00023015"/>
    </source>
</evidence>
<evidence type="ECO:0000259" key="6">
    <source>
        <dbReference type="PROSITE" id="PS50932"/>
    </source>
</evidence>
<feature type="transmembrane region" description="Helical" evidence="5">
    <location>
        <begin position="64"/>
        <end position="84"/>
    </location>
</feature>
<name>A0A8I1A6S0_THEIN</name>
<dbReference type="CDD" id="cd01392">
    <property type="entry name" value="HTH_LacI"/>
    <property type="match status" value="1"/>
</dbReference>
<dbReference type="PANTHER" id="PTHR30146:SF109">
    <property type="entry name" value="HTH-TYPE TRANSCRIPTIONAL REGULATOR GALS"/>
    <property type="match status" value="1"/>
</dbReference>
<gene>
    <name evidence="7" type="ORF">I8U20_00225</name>
</gene>
<dbReference type="SMART" id="SM00354">
    <property type="entry name" value="HTH_LACI"/>
    <property type="match status" value="1"/>
</dbReference>
<feature type="region of interest" description="Disordered" evidence="4">
    <location>
        <begin position="325"/>
        <end position="345"/>
    </location>
</feature>
<dbReference type="Pfam" id="PF00356">
    <property type="entry name" value="LacI"/>
    <property type="match status" value="1"/>
</dbReference>
<dbReference type="Gene3D" id="1.10.260.40">
    <property type="entry name" value="lambda repressor-like DNA-binding domains"/>
    <property type="match status" value="1"/>
</dbReference>